<keyword evidence="2" id="KW-0808">Transferase</keyword>
<dbReference type="SUPFAM" id="SSF52799">
    <property type="entry name" value="(Phosphotyrosine protein) phosphatases II"/>
    <property type="match status" value="1"/>
</dbReference>
<accession>A0ABY4ZX85</accession>
<protein>
    <submittedName>
        <fullName evidence="2">TIGR01244 family sulfur transferase</fullName>
    </submittedName>
</protein>
<proteinExistence type="predicted"/>
<keyword evidence="3" id="KW-1185">Reference proteome</keyword>
<reference evidence="2 3" key="1">
    <citation type="submission" date="2022-04" db="EMBL/GenBank/DDBJ databases">
        <title>Genome sequence of soybean root-associated Caulobacter segnis RL271.</title>
        <authorList>
            <person name="Longley R."/>
            <person name="Bonito G."/>
            <person name="Trigodet F."/>
            <person name="Crosson S."/>
            <person name="Fiebig A."/>
        </authorList>
    </citation>
    <scope>NUCLEOTIDE SEQUENCE [LARGE SCALE GENOMIC DNA]</scope>
    <source>
        <strain evidence="2 3">RL271</strain>
    </source>
</reference>
<dbReference type="InterPro" id="IPR005939">
    <property type="entry name" value="BLH_phosphatase-like"/>
</dbReference>
<evidence type="ECO:0000313" key="3">
    <source>
        <dbReference type="Proteomes" id="UP001057520"/>
    </source>
</evidence>
<dbReference type="Gene3D" id="3.90.190.10">
    <property type="entry name" value="Protein tyrosine phosphatase superfamily"/>
    <property type="match status" value="1"/>
</dbReference>
<gene>
    <name evidence="2" type="ORF">MZV50_06345</name>
</gene>
<dbReference type="Proteomes" id="UP001057520">
    <property type="component" value="Chromosome"/>
</dbReference>
<dbReference type="InterPro" id="IPR029021">
    <property type="entry name" value="Prot-tyrosine_phosphatase-like"/>
</dbReference>
<dbReference type="EMBL" id="CP096040">
    <property type="protein sequence ID" value="USQ97168.1"/>
    <property type="molecule type" value="Genomic_DNA"/>
</dbReference>
<feature type="domain" description="Beta-lactamase hydrolase-like protein phosphatase-like" evidence="1">
    <location>
        <begin position="3"/>
        <end position="110"/>
    </location>
</feature>
<organism evidence="2 3">
    <name type="scientific">Caulobacter segnis</name>
    <dbReference type="NCBI Taxonomy" id="88688"/>
    <lineage>
        <taxon>Bacteria</taxon>
        <taxon>Pseudomonadati</taxon>
        <taxon>Pseudomonadota</taxon>
        <taxon>Alphaproteobacteria</taxon>
        <taxon>Caulobacterales</taxon>
        <taxon>Caulobacteraceae</taxon>
        <taxon>Caulobacter</taxon>
    </lineage>
</organism>
<dbReference type="NCBIfam" id="TIGR01244">
    <property type="entry name" value="TIGR01244 family sulfur transferase"/>
    <property type="match status" value="1"/>
</dbReference>
<name>A0ABY4ZX85_9CAUL</name>
<dbReference type="Pfam" id="PF04273">
    <property type="entry name" value="BLH_phosphatase"/>
    <property type="match status" value="1"/>
</dbReference>
<evidence type="ECO:0000259" key="1">
    <source>
        <dbReference type="Pfam" id="PF04273"/>
    </source>
</evidence>
<sequence length="135" mass="14178">MSDFRRVTDSFSVSPQVAEADMARAAAEGFVLVINNRPDGEDPDQPSSAAMEAAARAAGLDYLYAPVRGGPTPDQVEAVRAAVEAAKGAVLAFCRSGTRSIVTWSIGRTLAGEDRETLVNHGLQAGYDLSGVLPR</sequence>
<evidence type="ECO:0000313" key="2">
    <source>
        <dbReference type="EMBL" id="USQ97168.1"/>
    </source>
</evidence>
<dbReference type="GO" id="GO:0016740">
    <property type="term" value="F:transferase activity"/>
    <property type="evidence" value="ECO:0007669"/>
    <property type="project" value="UniProtKB-KW"/>
</dbReference>